<dbReference type="InterPro" id="IPR008974">
    <property type="entry name" value="TRAF-like"/>
</dbReference>
<reference evidence="4 5" key="1">
    <citation type="submission" date="2024-04" db="EMBL/GenBank/DDBJ databases">
        <authorList>
            <person name="Rising A."/>
            <person name="Reimegard J."/>
            <person name="Sonavane S."/>
            <person name="Akerstrom W."/>
            <person name="Nylinder S."/>
            <person name="Hedman E."/>
            <person name="Kallberg Y."/>
        </authorList>
    </citation>
    <scope>NUCLEOTIDE SEQUENCE [LARGE SCALE GENOMIC DNA]</scope>
</reference>
<keyword evidence="5" id="KW-1185">Reference proteome</keyword>
<evidence type="ECO:0000313" key="5">
    <source>
        <dbReference type="Proteomes" id="UP001497382"/>
    </source>
</evidence>
<dbReference type="PROSITE" id="PS50144">
    <property type="entry name" value="MATH"/>
    <property type="match status" value="1"/>
</dbReference>
<feature type="domain" description="MATH" evidence="3">
    <location>
        <begin position="65"/>
        <end position="191"/>
    </location>
</feature>
<dbReference type="CDD" id="cd18186">
    <property type="entry name" value="BTB_POZ_ZBTB_KLHL-like"/>
    <property type="match status" value="1"/>
</dbReference>
<dbReference type="Proteomes" id="UP001497382">
    <property type="component" value="Unassembled WGS sequence"/>
</dbReference>
<dbReference type="AlphaFoldDB" id="A0AAV1ZVC6"/>
<dbReference type="EMBL" id="CAXIEN010000083">
    <property type="protein sequence ID" value="CAL1275156.1"/>
    <property type="molecule type" value="Genomic_DNA"/>
</dbReference>
<protein>
    <submittedName>
        <fullName evidence="4">Uncharacterized protein</fullName>
    </submittedName>
</protein>
<dbReference type="SUPFAM" id="SSF54695">
    <property type="entry name" value="POZ domain"/>
    <property type="match status" value="1"/>
</dbReference>
<dbReference type="Gene3D" id="3.30.710.10">
    <property type="entry name" value="Potassium Channel Kv1.1, Chain A"/>
    <property type="match status" value="1"/>
</dbReference>
<gene>
    <name evidence="4" type="ORF">LARSCL_LOCUS7918</name>
</gene>
<evidence type="ECO:0000313" key="4">
    <source>
        <dbReference type="EMBL" id="CAL1275156.1"/>
    </source>
</evidence>
<evidence type="ECO:0000259" key="2">
    <source>
        <dbReference type="PROSITE" id="PS50097"/>
    </source>
</evidence>
<sequence length="585" mass="67720">MISVSDLRLTAWCSLLFSFLIYTRLPLISWFSLLISVLTHTVLYFSSVDITYSTTSAKNHGEAKGYTFQWKIENLSYCWLKKEECIQSPVFTADSLNGTKWSIRLFPKGLKNDNSVTVFLKREKDYCGPNAIQVKYQITFLDKNGSVLEYKPIWENHFKRECSVFFCVCEREENERNFLLPKDTLTVQCKIWKEEEKPTELDVLSARTIFKVHRRSFVWRIDNFSTLKPGRRSKFVLIDKFTDGLINFHLVLNEGLGSEKKLDIDIRSLDDFIQFISFKASIIDSEGKKVNCGNHEYSDGDLKKGMLFPLFFIKNMFTNKESLYLPNDVLSLDCEYIFSAVTSSNECARCGFLSSSIAAETVRNKSEIDVKKEASVSGNDFENQNERFVRKQEAQMTSVLMNDLKSMYSNAMFCDVELRTSTKTFPAHRAILIARSSVFRIMFSSDMKEKHSGHVDITDLEDETVHRMLMYIYLESLGDLQMESASKLYTAADKYDIPSLKHKCSSFLKHNMNPNTVCDVLVLADMHQDNFLKSAAQDYIMKHDKEIFNTLEWKHFMKNNLQLAADVMYSNVSRQELNEEKISFC</sequence>
<name>A0AAV1ZVC6_9ARAC</name>
<dbReference type="PROSITE" id="PS50097">
    <property type="entry name" value="BTB"/>
    <property type="match status" value="1"/>
</dbReference>
<dbReference type="InterPro" id="IPR011333">
    <property type="entry name" value="SKP1/BTB/POZ_sf"/>
</dbReference>
<dbReference type="InterPro" id="IPR000210">
    <property type="entry name" value="BTB/POZ_dom"/>
</dbReference>
<proteinExistence type="predicted"/>
<feature type="transmembrane region" description="Helical" evidence="1">
    <location>
        <begin position="12"/>
        <end position="38"/>
    </location>
</feature>
<dbReference type="PANTHER" id="PTHR24413">
    <property type="entry name" value="SPECKLE-TYPE POZ PROTEIN"/>
    <property type="match status" value="1"/>
</dbReference>
<dbReference type="SMART" id="SM00225">
    <property type="entry name" value="BTB"/>
    <property type="match status" value="1"/>
</dbReference>
<accession>A0AAV1ZVC6</accession>
<dbReference type="Gene3D" id="2.60.210.10">
    <property type="entry name" value="Apoptosis, Tumor Necrosis Factor Receptor Associated Protein 2, Chain A"/>
    <property type="match status" value="1"/>
</dbReference>
<dbReference type="Pfam" id="PF22486">
    <property type="entry name" value="MATH_2"/>
    <property type="match status" value="1"/>
</dbReference>
<comment type="caution">
    <text evidence="4">The sequence shown here is derived from an EMBL/GenBank/DDBJ whole genome shotgun (WGS) entry which is preliminary data.</text>
</comment>
<dbReference type="SUPFAM" id="SSF49599">
    <property type="entry name" value="TRAF domain-like"/>
    <property type="match status" value="2"/>
</dbReference>
<dbReference type="Pfam" id="PF00651">
    <property type="entry name" value="BTB"/>
    <property type="match status" value="1"/>
</dbReference>
<dbReference type="GO" id="GO:0030163">
    <property type="term" value="P:protein catabolic process"/>
    <property type="evidence" value="ECO:0007669"/>
    <property type="project" value="UniProtKB-ARBA"/>
</dbReference>
<evidence type="ECO:0000256" key="1">
    <source>
        <dbReference type="SAM" id="Phobius"/>
    </source>
</evidence>
<dbReference type="Gene3D" id="1.25.40.420">
    <property type="match status" value="1"/>
</dbReference>
<dbReference type="CDD" id="cd00121">
    <property type="entry name" value="MATH"/>
    <property type="match status" value="1"/>
</dbReference>
<keyword evidence="1" id="KW-0472">Membrane</keyword>
<keyword evidence="1" id="KW-0812">Transmembrane</keyword>
<feature type="domain" description="BTB" evidence="2">
    <location>
        <begin position="414"/>
        <end position="473"/>
    </location>
</feature>
<organism evidence="4 5">
    <name type="scientific">Larinioides sclopetarius</name>
    <dbReference type="NCBI Taxonomy" id="280406"/>
    <lineage>
        <taxon>Eukaryota</taxon>
        <taxon>Metazoa</taxon>
        <taxon>Ecdysozoa</taxon>
        <taxon>Arthropoda</taxon>
        <taxon>Chelicerata</taxon>
        <taxon>Arachnida</taxon>
        <taxon>Araneae</taxon>
        <taxon>Araneomorphae</taxon>
        <taxon>Entelegynae</taxon>
        <taxon>Araneoidea</taxon>
        <taxon>Araneidae</taxon>
        <taxon>Larinioides</taxon>
    </lineage>
</organism>
<keyword evidence="1" id="KW-1133">Transmembrane helix</keyword>
<dbReference type="InterPro" id="IPR002083">
    <property type="entry name" value="MATH/TRAF_dom"/>
</dbReference>
<evidence type="ECO:0000259" key="3">
    <source>
        <dbReference type="PROSITE" id="PS50144"/>
    </source>
</evidence>